<dbReference type="PANTHER" id="PTHR12801:SF82">
    <property type="entry name" value="RNA EXONUCLEASE 5"/>
    <property type="match status" value="1"/>
</dbReference>
<dbReference type="Pfam" id="PF00383">
    <property type="entry name" value="dCMP_cyt_deam_1"/>
    <property type="match status" value="1"/>
</dbReference>
<dbReference type="GO" id="GO:0005634">
    <property type="term" value="C:nucleus"/>
    <property type="evidence" value="ECO:0007669"/>
    <property type="project" value="UniProtKB-SubCell"/>
</dbReference>
<evidence type="ECO:0000313" key="8">
    <source>
        <dbReference type="EMBL" id="CAG7786538.1"/>
    </source>
</evidence>
<evidence type="ECO:0000256" key="5">
    <source>
        <dbReference type="ARBA" id="ARBA00022839"/>
    </source>
</evidence>
<keyword evidence="9" id="KW-1185">Reference proteome</keyword>
<keyword evidence="3" id="KW-0540">Nuclease</keyword>
<keyword evidence="5" id="KW-0269">Exonuclease</keyword>
<dbReference type="AlphaFoldDB" id="A0A8J2P9E4"/>
<keyword evidence="4" id="KW-0378">Hydrolase</keyword>
<sequence length="986" mass="109928">MSVEKKAKRTERKRKKLLAEIELASSNDAIKRPGELLDSGAAKKERLDVIPDSGEIQKLSGIQRLSDEDFKKLKQQLSARKKILMQQPRLKLQYAGLTASLNANHDERVPILMSDVQHLLVYALCGNSFTCPPHRWCHLEKCNRLTNITVLVVEGISTTDFFDYGHLFPNLTANFPERLEVQAPIYYGSNAAMEFSCFPVTNAQKERILSSYDSLQAAIDSQQIVQSFRPMFPITMDSETPVSSAPVTQPSLISPSDKFPRIFLLLNTHQMLMESFPLPYGDYYADSYKMTKSQYTQATGDSPMFAIDCEMCQTNKKLELTHVAVVDENHKVVYETLVKPRNRIVNYLTKYSGITEPLLRDVTTRIEDVQKALGKILPSNAILVGHSLNSDLHALELTHPYIIDTSVIFNLTGDRKRKSKLAVLSERFLGEAIQTGKKGHSPSEDAEAAMKLVQLKLSKGFNFGDSLTADDEDAPIPPECQLSASIFNNSTRAQKTAAVIGSEKTLKCYERFRLLDDCGNSLYKTVPVKHSKEAISQLELAAVTHNFSIAHVDISTKLSKCESEEKREKILKKLDDWCARVISHVSLNGMGVIVFGGPTGVSQPEDMACLTFGNNNSVNNNLELEVDRNDGDIRVETTTTALTVTNGGNGSKEVATSIESEEVSDKMEKKIQRRHNAAAFDSTNLVPKSDEQMKEIPLCDVIIARIADRREAANLAIKLPPLPPSLAHLKRIRTRQGLLQIILMEPPVGEEHPERVLRDTYAQNPDKYKGLDLDSLRITKVASCLPLTRRQYNAVSTYWPCNFHPDKNLEKLMSDNCGFSCEEINQCKSNVKIILESSQAAGGKPVCLIYDPSCNSKEILICTAGVSKEMHPTKHSVIMALDGVAKIQGGSSWQYGQYNVPGSFSILQTNPNARVRNGPNDYLCTGLDAYLTHEPCLMCGMALLHARTRRVFFLNKSPNVGALESLTKLHCLPNINHRFQVFFVET</sequence>
<dbReference type="GO" id="GO:0004527">
    <property type="term" value="F:exonuclease activity"/>
    <property type="evidence" value="ECO:0007669"/>
    <property type="project" value="UniProtKB-KW"/>
</dbReference>
<comment type="caution">
    <text evidence="8">The sequence shown here is derived from an EMBL/GenBank/DDBJ whole genome shotgun (WGS) entry which is preliminary data.</text>
</comment>
<dbReference type="InterPro" id="IPR013520">
    <property type="entry name" value="Ribonucl_H"/>
</dbReference>
<comment type="similarity">
    <text evidence="2">Belongs to the REXO1/REXO3 family.</text>
</comment>
<reference evidence="8" key="1">
    <citation type="submission" date="2021-06" db="EMBL/GenBank/DDBJ databases">
        <authorList>
            <person name="Hodson N. C."/>
            <person name="Mongue J. A."/>
            <person name="Jaron S. K."/>
        </authorList>
    </citation>
    <scope>NUCLEOTIDE SEQUENCE</scope>
</reference>
<comment type="subcellular location">
    <subcellularLocation>
        <location evidence="1">Nucleus</location>
    </subcellularLocation>
</comment>
<evidence type="ECO:0000256" key="4">
    <source>
        <dbReference type="ARBA" id="ARBA00022801"/>
    </source>
</evidence>
<gene>
    <name evidence="8" type="ORF">AFUS01_LOCUS25102</name>
</gene>
<evidence type="ECO:0000313" key="9">
    <source>
        <dbReference type="Proteomes" id="UP000708208"/>
    </source>
</evidence>
<protein>
    <recommendedName>
        <fullName evidence="7">CMP/dCMP-type deaminase domain-containing protein</fullName>
    </recommendedName>
</protein>
<accession>A0A8J2P9E4</accession>
<dbReference type="CDD" id="cd06145">
    <property type="entry name" value="REX1_like"/>
    <property type="match status" value="1"/>
</dbReference>
<dbReference type="FunFam" id="3.30.420.10:FF:000019">
    <property type="entry name" value="RNA exonuclease NEF-sp"/>
    <property type="match status" value="1"/>
</dbReference>
<evidence type="ECO:0000256" key="2">
    <source>
        <dbReference type="ARBA" id="ARBA00006357"/>
    </source>
</evidence>
<dbReference type="OrthoDB" id="3996471at2759"/>
<evidence type="ECO:0000259" key="7">
    <source>
        <dbReference type="PROSITE" id="PS51747"/>
    </source>
</evidence>
<dbReference type="EMBL" id="CAJVCH010319538">
    <property type="protein sequence ID" value="CAG7786538.1"/>
    <property type="molecule type" value="Genomic_DNA"/>
</dbReference>
<dbReference type="InterPro" id="IPR002125">
    <property type="entry name" value="CMP_dCMP_dom"/>
</dbReference>
<evidence type="ECO:0000256" key="3">
    <source>
        <dbReference type="ARBA" id="ARBA00022722"/>
    </source>
</evidence>
<evidence type="ECO:0000256" key="1">
    <source>
        <dbReference type="ARBA" id="ARBA00004123"/>
    </source>
</evidence>
<dbReference type="SMART" id="SM00479">
    <property type="entry name" value="EXOIII"/>
    <property type="match status" value="1"/>
</dbReference>
<dbReference type="CDD" id="cd01285">
    <property type="entry name" value="nucleoside_deaminase"/>
    <property type="match status" value="1"/>
</dbReference>
<proteinExistence type="inferred from homology"/>
<name>A0A8J2P9E4_9HEXA</name>
<keyword evidence="6" id="KW-0539">Nucleus</keyword>
<organism evidence="8 9">
    <name type="scientific">Allacma fusca</name>
    <dbReference type="NCBI Taxonomy" id="39272"/>
    <lineage>
        <taxon>Eukaryota</taxon>
        <taxon>Metazoa</taxon>
        <taxon>Ecdysozoa</taxon>
        <taxon>Arthropoda</taxon>
        <taxon>Hexapoda</taxon>
        <taxon>Collembola</taxon>
        <taxon>Symphypleona</taxon>
        <taxon>Sminthuridae</taxon>
        <taxon>Allacma</taxon>
    </lineage>
</organism>
<feature type="domain" description="CMP/dCMP-type deaminase" evidence="7">
    <location>
        <begin position="855"/>
        <end position="982"/>
    </location>
</feature>
<dbReference type="InterPro" id="IPR047021">
    <property type="entry name" value="REXO1/3/4-like"/>
</dbReference>
<dbReference type="Proteomes" id="UP000708208">
    <property type="component" value="Unassembled WGS sequence"/>
</dbReference>
<evidence type="ECO:0000256" key="6">
    <source>
        <dbReference type="ARBA" id="ARBA00023242"/>
    </source>
</evidence>
<dbReference type="InterPro" id="IPR034922">
    <property type="entry name" value="REX1-like_exo"/>
</dbReference>
<dbReference type="PROSITE" id="PS51747">
    <property type="entry name" value="CYT_DCMP_DEAMINASES_2"/>
    <property type="match status" value="1"/>
</dbReference>
<dbReference type="PANTHER" id="PTHR12801">
    <property type="entry name" value="RNA EXONUCLEASE REXO1 / RECO3 FAMILY MEMBER-RELATED"/>
    <property type="match status" value="1"/>
</dbReference>